<proteinExistence type="predicted"/>
<evidence type="ECO:0000313" key="1">
    <source>
        <dbReference type="EMBL" id="ORY65350.1"/>
    </source>
</evidence>
<reference evidence="1 2" key="1">
    <citation type="submission" date="2016-07" db="EMBL/GenBank/DDBJ databases">
        <title>Pervasive Adenine N6-methylation of Active Genes in Fungi.</title>
        <authorList>
            <consortium name="DOE Joint Genome Institute"/>
            <person name="Mondo S.J."/>
            <person name="Dannebaum R.O."/>
            <person name="Kuo R.C."/>
            <person name="Labutti K."/>
            <person name="Haridas S."/>
            <person name="Kuo A."/>
            <person name="Salamov A."/>
            <person name="Ahrendt S.R."/>
            <person name="Lipzen A."/>
            <person name="Sullivan W."/>
            <person name="Andreopoulos W.B."/>
            <person name="Clum A."/>
            <person name="Lindquist E."/>
            <person name="Daum C."/>
            <person name="Ramamoorthy G.K."/>
            <person name="Gryganskyi A."/>
            <person name="Culley D."/>
            <person name="Magnuson J.K."/>
            <person name="James T.Y."/>
            <person name="O'Malley M.A."/>
            <person name="Stajich J.E."/>
            <person name="Spatafora J.W."/>
            <person name="Visel A."/>
            <person name="Grigoriev I.V."/>
        </authorList>
    </citation>
    <scope>NUCLEOTIDE SEQUENCE [LARGE SCALE GENOMIC DNA]</scope>
    <source>
        <strain evidence="1 2">CBS 129021</strain>
    </source>
</reference>
<dbReference type="AlphaFoldDB" id="A0A1Y2E1D9"/>
<evidence type="ECO:0000313" key="2">
    <source>
        <dbReference type="Proteomes" id="UP000193689"/>
    </source>
</evidence>
<name>A0A1Y2E1D9_9PEZI</name>
<keyword evidence="2" id="KW-1185">Reference proteome</keyword>
<dbReference type="Proteomes" id="UP000193689">
    <property type="component" value="Unassembled WGS sequence"/>
</dbReference>
<dbReference type="InParanoid" id="A0A1Y2E1D9"/>
<gene>
    <name evidence="1" type="ORF">BCR38DRAFT_432521</name>
</gene>
<organism evidence="1 2">
    <name type="scientific">Pseudomassariella vexata</name>
    <dbReference type="NCBI Taxonomy" id="1141098"/>
    <lineage>
        <taxon>Eukaryota</taxon>
        <taxon>Fungi</taxon>
        <taxon>Dikarya</taxon>
        <taxon>Ascomycota</taxon>
        <taxon>Pezizomycotina</taxon>
        <taxon>Sordariomycetes</taxon>
        <taxon>Xylariomycetidae</taxon>
        <taxon>Amphisphaeriales</taxon>
        <taxon>Pseudomassariaceae</taxon>
        <taxon>Pseudomassariella</taxon>
    </lineage>
</organism>
<accession>A0A1Y2E1D9</accession>
<dbReference type="RefSeq" id="XP_040716502.1">
    <property type="nucleotide sequence ID" value="XM_040860192.1"/>
</dbReference>
<sequence length="94" mass="10231">MLQLYTAGAIMRGKVSTSFGALRYVNRVHLDISPPPYELNEQAPVRAFAKLRGGPLTGTTVLEIYRTVQGLVRGDECFVGGAACYSQSSCHYFG</sequence>
<protein>
    <submittedName>
        <fullName evidence="1">Uncharacterized protein</fullName>
    </submittedName>
</protein>
<dbReference type="GeneID" id="63776404"/>
<dbReference type="EMBL" id="MCFJ01000006">
    <property type="protein sequence ID" value="ORY65350.1"/>
    <property type="molecule type" value="Genomic_DNA"/>
</dbReference>
<comment type="caution">
    <text evidence="1">The sequence shown here is derived from an EMBL/GenBank/DDBJ whole genome shotgun (WGS) entry which is preliminary data.</text>
</comment>